<protein>
    <submittedName>
        <fullName evidence="1">WD repeat-containing protein 17</fullName>
    </submittedName>
</protein>
<feature type="non-terminal residue" evidence="1">
    <location>
        <position position="135"/>
    </location>
</feature>
<gene>
    <name evidence="1" type="ORF">X975_21568</name>
</gene>
<reference evidence="1 2" key="1">
    <citation type="submission" date="2013-11" db="EMBL/GenBank/DDBJ databases">
        <title>Genome sequencing of Stegodyphus mimosarum.</title>
        <authorList>
            <person name="Bechsgaard J."/>
        </authorList>
    </citation>
    <scope>NUCLEOTIDE SEQUENCE [LARGE SCALE GENOMIC DNA]</scope>
</reference>
<dbReference type="AlphaFoldDB" id="A0A087SZ82"/>
<organism evidence="1 2">
    <name type="scientific">Stegodyphus mimosarum</name>
    <name type="common">African social velvet spider</name>
    <dbReference type="NCBI Taxonomy" id="407821"/>
    <lineage>
        <taxon>Eukaryota</taxon>
        <taxon>Metazoa</taxon>
        <taxon>Ecdysozoa</taxon>
        <taxon>Arthropoda</taxon>
        <taxon>Chelicerata</taxon>
        <taxon>Arachnida</taxon>
        <taxon>Araneae</taxon>
        <taxon>Araneomorphae</taxon>
        <taxon>Entelegynae</taxon>
        <taxon>Eresoidea</taxon>
        <taxon>Eresidae</taxon>
        <taxon>Stegodyphus</taxon>
    </lineage>
</organism>
<proteinExistence type="predicted"/>
<dbReference type="OrthoDB" id="6334762at2759"/>
<evidence type="ECO:0000313" key="1">
    <source>
        <dbReference type="EMBL" id="KFM58171.1"/>
    </source>
</evidence>
<accession>A0A087SZ82</accession>
<evidence type="ECO:0000313" key="2">
    <source>
        <dbReference type="Proteomes" id="UP000054359"/>
    </source>
</evidence>
<name>A0A087SZ82_STEMI</name>
<dbReference type="STRING" id="407821.A0A087SZ82"/>
<dbReference type="Proteomes" id="UP000054359">
    <property type="component" value="Unassembled WGS sequence"/>
</dbReference>
<dbReference type="EMBL" id="KK112641">
    <property type="protein sequence ID" value="KFM58171.1"/>
    <property type="molecule type" value="Genomic_DNA"/>
</dbReference>
<keyword evidence="2" id="KW-1185">Reference proteome</keyword>
<sequence>MKQNFMEKAHIVSVAACENLMPALQVTDNNESIVTHTDNHYYEQLINENLKYMSERYMLCETPVKAACWYLSDDKIQDAVYCLLRGNELELAVSLCLSLGIKNSSLKMAVTYLSWRCIQKGDWDLAVDLLDLCPG</sequence>